<feature type="transmembrane region" description="Helical" evidence="7">
    <location>
        <begin position="53"/>
        <end position="75"/>
    </location>
</feature>
<comment type="caution">
    <text evidence="9">The sequence shown here is derived from an EMBL/GenBank/DDBJ whole genome shotgun (WGS) entry which is preliminary data.</text>
</comment>
<protein>
    <submittedName>
        <fullName evidence="9">Putative transporter</fullName>
    </submittedName>
</protein>
<feature type="transmembrane region" description="Helical" evidence="7">
    <location>
        <begin position="87"/>
        <end position="113"/>
    </location>
</feature>
<dbReference type="Pfam" id="PF07690">
    <property type="entry name" value="MFS_1"/>
    <property type="match status" value="1"/>
</dbReference>
<evidence type="ECO:0000256" key="3">
    <source>
        <dbReference type="ARBA" id="ARBA00022692"/>
    </source>
</evidence>
<dbReference type="PRINTS" id="PR01035">
    <property type="entry name" value="TCRTETA"/>
</dbReference>
<dbReference type="VEuPathDB" id="TriTrypDB:TM35_000044030"/>
<feature type="region of interest" description="Disordered" evidence="6">
    <location>
        <begin position="319"/>
        <end position="348"/>
    </location>
</feature>
<sequence length="600" mass="66311">MQSVPQAETPLPLKQMFALAVVLLNESLCSTMLLPYVGLLVSHIQNKPPEEAGYVSGLLVGVFMFGQVVSSTWWGCFSDKYGRRPPLLIGLFSSGCIMLGFGFSGTVWLCILFRFVHGLFNGNVLVAKTVLADILDRTNEAKGFTLVSLTYGIGTLIGPSVGGLLYDPANNTAMHWAGFSKDGLFAKFPGLLPALVVVVYTIFGMFVCIVYVTESNPKAQPLPRWVRFLIPCLSHTRSEMIPLSNSPAEEVNEIGKTRCININKSKGETVKTTETVVVSEEMLSHDLNERVMYEVSLSNRENRNDMPFEEEMEELQVGMTDEDEEENEEHKRANRNGWEQLNEGQSQGEAETFGYKEAFTFPTTRDVLIIYMLLSVADMGFGEIFPLWAIAGPLVGGLGLKSDEVGLFLLSHSVPCVLANLCFHLACRAITDKMQLWRVSLVGMAIAVGFIPFASYFPHGISQFTVVLLCMFSRQWFAAWAYSLITLLTARSAPKGCVGTMYGINQSCGAVMRCVGPIIVTPLFAWSISGNHMPPFNHMFVFILTFIIFLLAALLSYKIVIVEDIGTQTVVQEVEEVVHGVEEVPQGFVGELNSRHSHDQ</sequence>
<feature type="compositionally biased region" description="Polar residues" evidence="6">
    <location>
        <begin position="337"/>
        <end position="348"/>
    </location>
</feature>
<evidence type="ECO:0000256" key="6">
    <source>
        <dbReference type="SAM" id="MobiDB-lite"/>
    </source>
</evidence>
<gene>
    <name evidence="9" type="ORF">TM35_000044030</name>
</gene>
<dbReference type="PANTHER" id="PTHR23504:SF15">
    <property type="entry name" value="MAJOR FACILITATOR SUPERFAMILY (MFS) PROFILE DOMAIN-CONTAINING PROTEIN"/>
    <property type="match status" value="1"/>
</dbReference>
<dbReference type="InterPro" id="IPR011701">
    <property type="entry name" value="MFS"/>
</dbReference>
<dbReference type="GeneID" id="39982377"/>
<dbReference type="InterPro" id="IPR036259">
    <property type="entry name" value="MFS_trans_sf"/>
</dbReference>
<evidence type="ECO:0000256" key="1">
    <source>
        <dbReference type="ARBA" id="ARBA00004141"/>
    </source>
</evidence>
<evidence type="ECO:0000256" key="5">
    <source>
        <dbReference type="ARBA" id="ARBA00023136"/>
    </source>
</evidence>
<dbReference type="PROSITE" id="PS50850">
    <property type="entry name" value="MFS"/>
    <property type="match status" value="1"/>
</dbReference>
<feature type="transmembrane region" description="Helical" evidence="7">
    <location>
        <begin position="368"/>
        <end position="390"/>
    </location>
</feature>
<feature type="transmembrane region" description="Helical" evidence="7">
    <location>
        <begin position="540"/>
        <end position="560"/>
    </location>
</feature>
<feature type="transmembrane region" description="Helical" evidence="7">
    <location>
        <begin position="144"/>
        <end position="166"/>
    </location>
</feature>
<dbReference type="OrthoDB" id="419616at2759"/>
<evidence type="ECO:0000256" key="2">
    <source>
        <dbReference type="ARBA" id="ARBA00022448"/>
    </source>
</evidence>
<keyword evidence="3 7" id="KW-0812">Transmembrane</keyword>
<feature type="transmembrane region" description="Helical" evidence="7">
    <location>
        <begin position="405"/>
        <end position="427"/>
    </location>
</feature>
<keyword evidence="2" id="KW-0813">Transport</keyword>
<proteinExistence type="predicted"/>
<dbReference type="InterPro" id="IPR001958">
    <property type="entry name" value="Tet-R_TetA/multi-R_MdtG-like"/>
</dbReference>
<dbReference type="GO" id="GO:0016020">
    <property type="term" value="C:membrane"/>
    <property type="evidence" value="ECO:0007669"/>
    <property type="project" value="UniProtKB-SubCell"/>
</dbReference>
<dbReference type="PANTHER" id="PTHR23504">
    <property type="entry name" value="MAJOR FACILITATOR SUPERFAMILY DOMAIN-CONTAINING PROTEIN 10"/>
    <property type="match status" value="1"/>
</dbReference>
<evidence type="ECO:0000313" key="9">
    <source>
        <dbReference type="EMBL" id="ORC92189.1"/>
    </source>
</evidence>
<dbReference type="EMBL" id="NBCO01000004">
    <property type="protein sequence ID" value="ORC92189.1"/>
    <property type="molecule type" value="Genomic_DNA"/>
</dbReference>
<feature type="transmembrane region" description="Helical" evidence="7">
    <location>
        <begin position="510"/>
        <end position="528"/>
    </location>
</feature>
<feature type="transmembrane region" description="Helical" evidence="7">
    <location>
        <begin position="16"/>
        <end position="41"/>
    </location>
</feature>
<accession>A0A1X0P6I4</accession>
<evidence type="ECO:0000256" key="4">
    <source>
        <dbReference type="ARBA" id="ARBA00022989"/>
    </source>
</evidence>
<dbReference type="Gene3D" id="1.20.1250.20">
    <property type="entry name" value="MFS general substrate transporter like domains"/>
    <property type="match status" value="2"/>
</dbReference>
<organism evidence="9 10">
    <name type="scientific">Trypanosoma theileri</name>
    <dbReference type="NCBI Taxonomy" id="67003"/>
    <lineage>
        <taxon>Eukaryota</taxon>
        <taxon>Discoba</taxon>
        <taxon>Euglenozoa</taxon>
        <taxon>Kinetoplastea</taxon>
        <taxon>Metakinetoplastina</taxon>
        <taxon>Trypanosomatida</taxon>
        <taxon>Trypanosomatidae</taxon>
        <taxon>Trypanosoma</taxon>
    </lineage>
</organism>
<feature type="transmembrane region" description="Helical" evidence="7">
    <location>
        <begin position="191"/>
        <end position="212"/>
    </location>
</feature>
<dbReference type="AlphaFoldDB" id="A0A1X0P6I4"/>
<dbReference type="SUPFAM" id="SSF103473">
    <property type="entry name" value="MFS general substrate transporter"/>
    <property type="match status" value="1"/>
</dbReference>
<evidence type="ECO:0000256" key="7">
    <source>
        <dbReference type="SAM" id="Phobius"/>
    </source>
</evidence>
<feature type="domain" description="Major facilitator superfamily (MFS) profile" evidence="8">
    <location>
        <begin position="15"/>
        <end position="564"/>
    </location>
</feature>
<dbReference type="RefSeq" id="XP_028886255.1">
    <property type="nucleotide sequence ID" value="XM_029022597.1"/>
</dbReference>
<evidence type="ECO:0000259" key="8">
    <source>
        <dbReference type="PROSITE" id="PS50850"/>
    </source>
</evidence>
<feature type="transmembrane region" description="Helical" evidence="7">
    <location>
        <begin position="464"/>
        <end position="489"/>
    </location>
</feature>
<comment type="subcellular location">
    <subcellularLocation>
        <location evidence="1">Membrane</location>
        <topology evidence="1">Multi-pass membrane protein</topology>
    </subcellularLocation>
</comment>
<dbReference type="GO" id="GO:0022857">
    <property type="term" value="F:transmembrane transporter activity"/>
    <property type="evidence" value="ECO:0007669"/>
    <property type="project" value="InterPro"/>
</dbReference>
<feature type="transmembrane region" description="Helical" evidence="7">
    <location>
        <begin position="439"/>
        <end position="458"/>
    </location>
</feature>
<reference evidence="9 10" key="1">
    <citation type="submission" date="2017-03" db="EMBL/GenBank/DDBJ databases">
        <title>An alternative strategy for trypanosome survival in the mammalian bloodstream revealed through genome and transcriptome analysis of the ubiquitous bovine parasite Trypanosoma (Megatrypanum) theileri.</title>
        <authorList>
            <person name="Kelly S."/>
            <person name="Ivens A."/>
            <person name="Mott A."/>
            <person name="O'Neill E."/>
            <person name="Emms D."/>
            <person name="Macleod O."/>
            <person name="Voorheis P."/>
            <person name="Matthews J."/>
            <person name="Matthews K."/>
            <person name="Carrington M."/>
        </authorList>
    </citation>
    <scope>NUCLEOTIDE SEQUENCE [LARGE SCALE GENOMIC DNA]</scope>
    <source>
        <strain evidence="9">Edinburgh</strain>
    </source>
</reference>
<dbReference type="CDD" id="cd17330">
    <property type="entry name" value="MFS_SLC46_TetA_like"/>
    <property type="match status" value="1"/>
</dbReference>
<dbReference type="Proteomes" id="UP000192257">
    <property type="component" value="Unassembled WGS sequence"/>
</dbReference>
<keyword evidence="4 7" id="KW-1133">Transmembrane helix</keyword>
<keyword evidence="10" id="KW-1185">Reference proteome</keyword>
<name>A0A1X0P6I4_9TRYP</name>
<keyword evidence="5 7" id="KW-0472">Membrane</keyword>
<evidence type="ECO:0000313" key="10">
    <source>
        <dbReference type="Proteomes" id="UP000192257"/>
    </source>
</evidence>
<dbReference type="InterPro" id="IPR020846">
    <property type="entry name" value="MFS_dom"/>
</dbReference>